<sequence>MYVSSALTRLKSQQYKYYFGLRLTSVGFTHINSALLIPTDHCRRINLEQSKKGGDRVVGEGEEGEEPEMKDKNYEIEISSKLCWTSGVKSLP</sequence>
<keyword evidence="2" id="KW-1185">Reference proteome</keyword>
<dbReference type="EMBL" id="JAWDGP010006346">
    <property type="protein sequence ID" value="KAK3742594.1"/>
    <property type="molecule type" value="Genomic_DNA"/>
</dbReference>
<accession>A0AAE0YEV6</accession>
<organism evidence="1 2">
    <name type="scientific">Elysia crispata</name>
    <name type="common">lettuce slug</name>
    <dbReference type="NCBI Taxonomy" id="231223"/>
    <lineage>
        <taxon>Eukaryota</taxon>
        <taxon>Metazoa</taxon>
        <taxon>Spiralia</taxon>
        <taxon>Lophotrochozoa</taxon>
        <taxon>Mollusca</taxon>
        <taxon>Gastropoda</taxon>
        <taxon>Heterobranchia</taxon>
        <taxon>Euthyneura</taxon>
        <taxon>Panpulmonata</taxon>
        <taxon>Sacoglossa</taxon>
        <taxon>Placobranchoidea</taxon>
        <taxon>Plakobranchidae</taxon>
        <taxon>Elysia</taxon>
    </lineage>
</organism>
<dbReference type="AlphaFoldDB" id="A0AAE0YEV6"/>
<name>A0AAE0YEV6_9GAST</name>
<protein>
    <submittedName>
        <fullName evidence="1">Uncharacterized protein</fullName>
    </submittedName>
</protein>
<evidence type="ECO:0000313" key="1">
    <source>
        <dbReference type="EMBL" id="KAK3742594.1"/>
    </source>
</evidence>
<evidence type="ECO:0000313" key="2">
    <source>
        <dbReference type="Proteomes" id="UP001283361"/>
    </source>
</evidence>
<reference evidence="1" key="1">
    <citation type="journal article" date="2023" name="G3 (Bethesda)">
        <title>A reference genome for the long-term kleptoplast-retaining sea slug Elysia crispata morphotype clarki.</title>
        <authorList>
            <person name="Eastman K.E."/>
            <person name="Pendleton A.L."/>
            <person name="Shaikh M.A."/>
            <person name="Suttiyut T."/>
            <person name="Ogas R."/>
            <person name="Tomko P."/>
            <person name="Gavelis G."/>
            <person name="Widhalm J.R."/>
            <person name="Wisecaver J.H."/>
        </authorList>
    </citation>
    <scope>NUCLEOTIDE SEQUENCE</scope>
    <source>
        <strain evidence="1">ECLA1</strain>
    </source>
</reference>
<dbReference type="Proteomes" id="UP001283361">
    <property type="component" value="Unassembled WGS sequence"/>
</dbReference>
<proteinExistence type="predicted"/>
<gene>
    <name evidence="1" type="ORF">RRG08_023426</name>
</gene>
<comment type="caution">
    <text evidence="1">The sequence shown here is derived from an EMBL/GenBank/DDBJ whole genome shotgun (WGS) entry which is preliminary data.</text>
</comment>